<name>A0ABU7PKR2_9ACTN</name>
<keyword evidence="2" id="KW-1185">Reference proteome</keyword>
<evidence type="ECO:0000313" key="2">
    <source>
        <dbReference type="Proteomes" id="UP001344658"/>
    </source>
</evidence>
<comment type="caution">
    <text evidence="1">The sequence shown here is derived from an EMBL/GenBank/DDBJ whole genome shotgun (WGS) entry which is preliminary data.</text>
</comment>
<sequence>MADTPIPPDLLAAQRRFTEATAALMAAPADLPVEERQALRQVERDAA</sequence>
<evidence type="ECO:0000313" key="1">
    <source>
        <dbReference type="EMBL" id="MEE4546426.1"/>
    </source>
</evidence>
<reference evidence="1 2" key="1">
    <citation type="submission" date="2023-12" db="EMBL/GenBank/DDBJ databases">
        <title>Streptomyces sp. V4-01.</title>
        <authorList>
            <person name="Somphong A."/>
            <person name="Phongsopitanun W."/>
        </authorList>
    </citation>
    <scope>NUCLEOTIDE SEQUENCE [LARGE SCALE GENOMIC DNA]</scope>
    <source>
        <strain evidence="1 2">V4-01</strain>
    </source>
</reference>
<accession>A0ABU7PKR2</accession>
<protein>
    <submittedName>
        <fullName evidence="1">Uncharacterized protein</fullName>
    </submittedName>
</protein>
<proteinExistence type="predicted"/>
<dbReference type="RefSeq" id="WP_330800126.1">
    <property type="nucleotide sequence ID" value="NZ_JAZEWV010000046.1"/>
</dbReference>
<organism evidence="1 2">
    <name type="scientific">Actinacidiphila polyblastidii</name>
    <dbReference type="NCBI Taxonomy" id="3110430"/>
    <lineage>
        <taxon>Bacteria</taxon>
        <taxon>Bacillati</taxon>
        <taxon>Actinomycetota</taxon>
        <taxon>Actinomycetes</taxon>
        <taxon>Kitasatosporales</taxon>
        <taxon>Streptomycetaceae</taxon>
        <taxon>Actinacidiphila</taxon>
    </lineage>
</organism>
<gene>
    <name evidence="1" type="ORF">V2S66_31240</name>
</gene>
<dbReference type="Proteomes" id="UP001344658">
    <property type="component" value="Unassembled WGS sequence"/>
</dbReference>
<dbReference type="EMBL" id="JAZEWV010000046">
    <property type="protein sequence ID" value="MEE4546426.1"/>
    <property type="molecule type" value="Genomic_DNA"/>
</dbReference>